<dbReference type="EMBL" id="AP025730">
    <property type="protein sequence ID" value="BDI03221.1"/>
    <property type="molecule type" value="Genomic_DNA"/>
</dbReference>
<proteinExistence type="predicted"/>
<feature type="region of interest" description="Disordered" evidence="1">
    <location>
        <begin position="204"/>
        <end position="227"/>
    </location>
</feature>
<evidence type="ECO:0000256" key="2">
    <source>
        <dbReference type="SAM" id="Phobius"/>
    </source>
</evidence>
<dbReference type="RefSeq" id="WP_251971527.1">
    <property type="nucleotide sequence ID" value="NZ_AP025730.1"/>
</dbReference>
<keyword evidence="2" id="KW-0472">Membrane</keyword>
<dbReference type="Proteomes" id="UP001057498">
    <property type="component" value="Chromosome"/>
</dbReference>
<organism evidence="3 4">
    <name type="scientific">Sphaerotilus microaerophilus</name>
    <dbReference type="NCBI Taxonomy" id="2914710"/>
    <lineage>
        <taxon>Bacteria</taxon>
        <taxon>Pseudomonadati</taxon>
        <taxon>Pseudomonadota</taxon>
        <taxon>Betaproteobacteria</taxon>
        <taxon>Burkholderiales</taxon>
        <taxon>Sphaerotilaceae</taxon>
        <taxon>Sphaerotilus</taxon>
    </lineage>
</organism>
<evidence type="ECO:0000256" key="1">
    <source>
        <dbReference type="SAM" id="MobiDB-lite"/>
    </source>
</evidence>
<evidence type="ECO:0000313" key="4">
    <source>
        <dbReference type="Proteomes" id="UP001057498"/>
    </source>
</evidence>
<keyword evidence="4" id="KW-1185">Reference proteome</keyword>
<protein>
    <submittedName>
        <fullName evidence="3">Uncharacterized protein</fullName>
    </submittedName>
</protein>
<sequence length="294" mass="33556">MTPWLIEAGRWGGLFTAALLATIAIEQLLSLSLRAWLLRRDPLVSSVDETASYQRSLFTAASREVRRIWRGLFAAGGLAGLGLLLHPLCFVPAVGLLLLTLKWELDTWECVAVSPWQVAWRRGWRRSIRRLPMVQVARVHLVERELSRRHGWIAQRWGRPLGSCYLALELHNGRAVKLPRTGLIAGRAEVEQAAQFLRKRQRAAQRERRETLREQQRAARRARRLLPDPRERTLLQRELANLRRVPTPQREVYRIGRWPGQVVDMSPDTGPDTLQISAPGDLSGPVYHGERAHG</sequence>
<keyword evidence="2" id="KW-1133">Transmembrane helix</keyword>
<feature type="compositionally biased region" description="Basic and acidic residues" evidence="1">
    <location>
        <begin position="204"/>
        <end position="217"/>
    </location>
</feature>
<feature type="transmembrane region" description="Helical" evidence="2">
    <location>
        <begin position="12"/>
        <end position="33"/>
    </location>
</feature>
<evidence type="ECO:0000313" key="3">
    <source>
        <dbReference type="EMBL" id="BDI03221.1"/>
    </source>
</evidence>
<name>A0ABN6PHP8_9BURK</name>
<reference evidence="3" key="1">
    <citation type="submission" date="2022-04" db="EMBL/GenBank/DDBJ databases">
        <title>Whole genome sequence of Sphaerotilus sp. FB-5.</title>
        <authorList>
            <person name="Takeda M."/>
            <person name="Narihara S."/>
            <person name="Akimoto M."/>
            <person name="Akimoto R."/>
            <person name="Nishiyashiki S."/>
            <person name="Murakami T."/>
        </authorList>
    </citation>
    <scope>NUCLEOTIDE SEQUENCE</scope>
    <source>
        <strain evidence="3">FB-5</strain>
    </source>
</reference>
<feature type="transmembrane region" description="Helical" evidence="2">
    <location>
        <begin position="72"/>
        <end position="99"/>
    </location>
</feature>
<feature type="region of interest" description="Disordered" evidence="1">
    <location>
        <begin position="263"/>
        <end position="294"/>
    </location>
</feature>
<gene>
    <name evidence="3" type="ORF">CATMQ487_01910</name>
</gene>
<keyword evidence="2" id="KW-0812">Transmembrane</keyword>
<accession>A0ABN6PHP8</accession>